<dbReference type="SMART" id="SM00280">
    <property type="entry name" value="KAZAL"/>
    <property type="match status" value="1"/>
</dbReference>
<dbReference type="InterPro" id="IPR002350">
    <property type="entry name" value="Kazal_dom"/>
</dbReference>
<dbReference type="SMART" id="SM00408">
    <property type="entry name" value="IGc2"/>
    <property type="match status" value="1"/>
</dbReference>
<dbReference type="GO" id="GO:0009966">
    <property type="term" value="P:regulation of signal transduction"/>
    <property type="evidence" value="ECO:0007669"/>
    <property type="project" value="TreeGrafter"/>
</dbReference>
<evidence type="ECO:0000313" key="7">
    <source>
        <dbReference type="Proteomes" id="UP000504618"/>
    </source>
</evidence>
<dbReference type="PANTHER" id="PTHR14186">
    <property type="entry name" value="INSULIN-LIKE GROWTH FACTOR BINDING PROTEIN-RELATED"/>
    <property type="match status" value="1"/>
</dbReference>
<organism evidence="7 8">
    <name type="scientific">Temnothorax curvispinosus</name>
    <dbReference type="NCBI Taxonomy" id="300111"/>
    <lineage>
        <taxon>Eukaryota</taxon>
        <taxon>Metazoa</taxon>
        <taxon>Ecdysozoa</taxon>
        <taxon>Arthropoda</taxon>
        <taxon>Hexapoda</taxon>
        <taxon>Insecta</taxon>
        <taxon>Pterygota</taxon>
        <taxon>Neoptera</taxon>
        <taxon>Endopterygota</taxon>
        <taxon>Hymenoptera</taxon>
        <taxon>Apocrita</taxon>
        <taxon>Aculeata</taxon>
        <taxon>Formicoidea</taxon>
        <taxon>Formicidae</taxon>
        <taxon>Myrmicinae</taxon>
        <taxon>Temnothorax</taxon>
    </lineage>
</organism>
<dbReference type="PROSITE" id="PS50835">
    <property type="entry name" value="IG_LIKE"/>
    <property type="match status" value="1"/>
</dbReference>
<accession>A0A6J1R0J4</accession>
<evidence type="ECO:0000256" key="4">
    <source>
        <dbReference type="SAM" id="MobiDB-lite"/>
    </source>
</evidence>
<feature type="domain" description="Kazal-like" evidence="6">
    <location>
        <begin position="790"/>
        <end position="829"/>
    </location>
</feature>
<dbReference type="PROSITE" id="PS51465">
    <property type="entry name" value="KAZAL_2"/>
    <property type="match status" value="1"/>
</dbReference>
<dbReference type="AlphaFoldDB" id="A0A6J1R0J4"/>
<feature type="region of interest" description="Disordered" evidence="4">
    <location>
        <begin position="401"/>
        <end position="420"/>
    </location>
</feature>
<dbReference type="InterPro" id="IPR036058">
    <property type="entry name" value="Kazal_dom_sf"/>
</dbReference>
<comment type="subcellular location">
    <subcellularLocation>
        <location evidence="1">Secreted</location>
    </subcellularLocation>
</comment>
<dbReference type="InterPro" id="IPR013783">
    <property type="entry name" value="Ig-like_fold"/>
</dbReference>
<feature type="compositionally biased region" description="Polar residues" evidence="4">
    <location>
        <begin position="512"/>
        <end position="527"/>
    </location>
</feature>
<evidence type="ECO:0000313" key="8">
    <source>
        <dbReference type="RefSeq" id="XP_024888499.1"/>
    </source>
</evidence>
<evidence type="ECO:0000259" key="5">
    <source>
        <dbReference type="PROSITE" id="PS50835"/>
    </source>
</evidence>
<dbReference type="SUPFAM" id="SSF48726">
    <property type="entry name" value="Immunoglobulin"/>
    <property type="match status" value="1"/>
</dbReference>
<feature type="region of interest" description="Disordered" evidence="4">
    <location>
        <begin position="509"/>
        <end position="528"/>
    </location>
</feature>
<dbReference type="SUPFAM" id="SSF57184">
    <property type="entry name" value="Growth factor receptor domain"/>
    <property type="match status" value="1"/>
</dbReference>
<feature type="domain" description="Ig-like" evidence="5">
    <location>
        <begin position="831"/>
        <end position="932"/>
    </location>
</feature>
<dbReference type="InterPro" id="IPR013098">
    <property type="entry name" value="Ig_I-set"/>
</dbReference>
<dbReference type="InterPro" id="IPR003598">
    <property type="entry name" value="Ig_sub2"/>
</dbReference>
<dbReference type="GeneID" id="112465253"/>
<keyword evidence="2" id="KW-0964">Secreted</keyword>
<keyword evidence="3" id="KW-0732">Signal</keyword>
<keyword evidence="7" id="KW-1185">Reference proteome</keyword>
<evidence type="ECO:0000256" key="2">
    <source>
        <dbReference type="ARBA" id="ARBA00022525"/>
    </source>
</evidence>
<dbReference type="Gene3D" id="2.60.40.10">
    <property type="entry name" value="Immunoglobulins"/>
    <property type="match status" value="1"/>
</dbReference>
<protein>
    <submittedName>
        <fullName evidence="8">Uncharacterized protein LOC112465253</fullName>
    </submittedName>
</protein>
<dbReference type="InterPro" id="IPR011390">
    <property type="entry name" value="IGFBP_rP_mac25"/>
</dbReference>
<dbReference type="PANTHER" id="PTHR14186:SF19">
    <property type="entry name" value="INSULIN-LIKE GROWTH FACTOR-BINDING PROTEIN 7"/>
    <property type="match status" value="1"/>
</dbReference>
<proteinExistence type="predicted"/>
<dbReference type="InterPro" id="IPR007110">
    <property type="entry name" value="Ig-like_dom"/>
</dbReference>
<dbReference type="InterPro" id="IPR009030">
    <property type="entry name" value="Growth_fac_rcpt_cys_sf"/>
</dbReference>
<gene>
    <name evidence="8" type="primary">LOC112465253</name>
</gene>
<dbReference type="Proteomes" id="UP000504618">
    <property type="component" value="Unplaced"/>
</dbReference>
<dbReference type="RefSeq" id="XP_024888499.1">
    <property type="nucleotide sequence ID" value="XM_025032731.1"/>
</dbReference>
<dbReference type="InterPro" id="IPR036179">
    <property type="entry name" value="Ig-like_dom_sf"/>
</dbReference>
<dbReference type="SUPFAM" id="SSF100895">
    <property type="entry name" value="Kazal-type serine protease inhibitors"/>
    <property type="match status" value="1"/>
</dbReference>
<dbReference type="GO" id="GO:0005520">
    <property type="term" value="F:insulin-like growth factor binding"/>
    <property type="evidence" value="ECO:0007669"/>
    <property type="project" value="InterPro"/>
</dbReference>
<evidence type="ECO:0000256" key="1">
    <source>
        <dbReference type="ARBA" id="ARBA00004613"/>
    </source>
</evidence>
<dbReference type="GO" id="GO:0001558">
    <property type="term" value="P:regulation of cell growth"/>
    <property type="evidence" value="ECO:0007669"/>
    <property type="project" value="InterPro"/>
</dbReference>
<feature type="region of interest" description="Disordered" evidence="4">
    <location>
        <begin position="155"/>
        <end position="180"/>
    </location>
</feature>
<dbReference type="OrthoDB" id="5985519at2759"/>
<feature type="compositionally biased region" description="Polar residues" evidence="4">
    <location>
        <begin position="405"/>
        <end position="414"/>
    </location>
</feature>
<sequence length="941" mass="102472">MDGFSQQYFDAGNSCASGKSGCETRISSCNCQSNVGCPDCVACSGLRPTGTAATGACPGPCQCVEEEIWNSNVPPKPNCRWLNNFAELRRQWSDYGRQQAYKCRGCRRSCRTVASCRPCLSPTAPCSGTILLMSDCQVHTKKCCGSRRLAGGASKSEVAPADKSPSPESLKREAGGGCPPPNCSRPSTRYNSPMNADCASTASSCCPSQCRYPQTSPHRASDCLQPCARKSILKKRSCCQCNNANRCCLCQPMPRGCNCPPPIQVDARAAHECSCDCPSSPECACPPSERRFPKTTVKCTNARLCCPSPRLPPSPKCYCPRCQPCPPPPCGPCTSAKCRRPLPLKDLCSPCPSCPPCRPVSTASPCRVTPTPCRNLTFCNERGGRPSSPCTGQSWRGITGDIRSSESSIGSKQNGNERRELHNKKDRDCCYADCIGSEIESKYTDKNRNLTLNEGYTHQNSESKTFINLSETTNPSKSVDPDSYVSEERDETAFENAAEALEECTIEKSSKDSWYTSPTPASSNSGTEPDYYAFQEEHPPTGRNVSGNLVLARLSSRIKSFSRLCNMLETDVDSTLCYHQRTNVTRGVVHPVGVSCTSEGTLSAYAHTNEKKSVSACCDVFSNLGGIGYSTLVPSPLALISFALLILLAVTWSSVGEMTCRRAFPFTFLTVLVFCATFRRGAPAVAGTIENKSVTEKAQPEGCIECGYYRCPENSGKCLLGSVPDPCGCCPETGLCARLLGEPCWNVSIPLLSSKSRNDGYCARNYLCELRSDLQETVRYETQFVLTKESPACGSNNETYPTPCALHEEAMKLRNSSSLRLQHLGPCESRPWILSTLEDVVSSFGQRVALNCEAKGFPVPDIFWEFHSADGRRVIKLPGEEHEATVHTSEGPEPLMRTSWMQLARLDEKHIGMYHCIANNSVGEASVSSFVSMQRMKNSSH</sequence>
<dbReference type="GO" id="GO:0005576">
    <property type="term" value="C:extracellular region"/>
    <property type="evidence" value="ECO:0007669"/>
    <property type="project" value="UniProtKB-SubCell"/>
</dbReference>
<evidence type="ECO:0000259" key="6">
    <source>
        <dbReference type="PROSITE" id="PS51465"/>
    </source>
</evidence>
<reference evidence="8" key="1">
    <citation type="submission" date="2025-08" db="UniProtKB">
        <authorList>
            <consortium name="RefSeq"/>
        </authorList>
    </citation>
    <scope>IDENTIFICATION</scope>
    <source>
        <tissue evidence="8">Whole body</tissue>
    </source>
</reference>
<dbReference type="Pfam" id="PF07679">
    <property type="entry name" value="I-set"/>
    <property type="match status" value="1"/>
</dbReference>
<evidence type="ECO:0000256" key="3">
    <source>
        <dbReference type="ARBA" id="ARBA00022729"/>
    </source>
</evidence>
<dbReference type="CDD" id="cd00104">
    <property type="entry name" value="KAZAL_FS"/>
    <property type="match status" value="1"/>
</dbReference>
<name>A0A6J1R0J4_9HYME</name>